<dbReference type="RefSeq" id="WP_168849544.1">
    <property type="nucleotide sequence ID" value="NZ_JAAVSD010000012.1"/>
</dbReference>
<name>A0ABX1L5T3_9LACO</name>
<gene>
    <name evidence="2" type="ORF">HEQ44_05655</name>
</gene>
<dbReference type="EMBL" id="JAAVSD010000012">
    <property type="protein sequence ID" value="NLR29664.1"/>
    <property type="molecule type" value="Genomic_DNA"/>
</dbReference>
<reference evidence="2 3" key="1">
    <citation type="submission" date="2020-03" db="EMBL/GenBank/DDBJ databases">
        <authorList>
            <person name="Zhang Z."/>
            <person name="Guo Z."/>
            <person name="Hou Q."/>
            <person name="Shen X."/>
        </authorList>
    </citation>
    <scope>NUCLEOTIDE SEQUENCE [LARGE SCALE GENOMIC DNA]</scope>
    <source>
        <strain evidence="2 3">HBUAS51329</strain>
    </source>
</reference>
<sequence>MYRYFLQPQLDVLNNSLIGYEMLIRQRVDDKWVLPQNFESIPIDIQADLMTKTAKKLMLKIGSVSFNVNQSQFIDPTIAKAIVAAQKQIYPVNLVLEVTEEVTDDHITNRQIIDQVHYFDQRGIQLSLDDVGTGLNTYKHLEPILSYASEIKFAMQNFRQEGRAAEIPENLKFWKKIADQYKLRLILEGVENQDEADMADSLEIDLCQGWFYGKPHLFKLDGDKFD</sequence>
<dbReference type="Gene3D" id="3.20.20.450">
    <property type="entry name" value="EAL domain"/>
    <property type="match status" value="1"/>
</dbReference>
<evidence type="ECO:0000259" key="1">
    <source>
        <dbReference type="PROSITE" id="PS50883"/>
    </source>
</evidence>
<feature type="domain" description="EAL" evidence="1">
    <location>
        <begin position="1"/>
        <end position="226"/>
    </location>
</feature>
<dbReference type="InterPro" id="IPR035919">
    <property type="entry name" value="EAL_sf"/>
</dbReference>
<dbReference type="PROSITE" id="PS50883">
    <property type="entry name" value="EAL"/>
    <property type="match status" value="1"/>
</dbReference>
<dbReference type="PANTHER" id="PTHR33121:SF70">
    <property type="entry name" value="SIGNALING PROTEIN YKOW"/>
    <property type="match status" value="1"/>
</dbReference>
<evidence type="ECO:0000313" key="2">
    <source>
        <dbReference type="EMBL" id="NLR29664.1"/>
    </source>
</evidence>
<dbReference type="SUPFAM" id="SSF141868">
    <property type="entry name" value="EAL domain-like"/>
    <property type="match status" value="1"/>
</dbReference>
<dbReference type="InterPro" id="IPR001633">
    <property type="entry name" value="EAL_dom"/>
</dbReference>
<dbReference type="Pfam" id="PF00563">
    <property type="entry name" value="EAL"/>
    <property type="match status" value="1"/>
</dbReference>
<dbReference type="InterPro" id="IPR050706">
    <property type="entry name" value="Cyclic-di-GMP_PDE-like"/>
</dbReference>
<dbReference type="CDD" id="cd01948">
    <property type="entry name" value="EAL"/>
    <property type="match status" value="1"/>
</dbReference>
<protein>
    <submittedName>
        <fullName evidence="2">EAL domain-containing protein</fullName>
    </submittedName>
</protein>
<evidence type="ECO:0000313" key="3">
    <source>
        <dbReference type="Proteomes" id="UP000707477"/>
    </source>
</evidence>
<proteinExistence type="predicted"/>
<keyword evidence="3" id="KW-1185">Reference proteome</keyword>
<comment type="caution">
    <text evidence="2">The sequence shown here is derived from an EMBL/GenBank/DDBJ whole genome shotgun (WGS) entry which is preliminary data.</text>
</comment>
<dbReference type="SMART" id="SM00052">
    <property type="entry name" value="EAL"/>
    <property type="match status" value="1"/>
</dbReference>
<accession>A0ABX1L5T3</accession>
<dbReference type="Proteomes" id="UP000707477">
    <property type="component" value="Unassembled WGS sequence"/>
</dbReference>
<dbReference type="PANTHER" id="PTHR33121">
    <property type="entry name" value="CYCLIC DI-GMP PHOSPHODIESTERASE PDEF"/>
    <property type="match status" value="1"/>
</dbReference>
<organism evidence="2 3">
    <name type="scientific">Levilactobacillus tujiorum</name>
    <dbReference type="NCBI Taxonomy" id="2912243"/>
    <lineage>
        <taxon>Bacteria</taxon>
        <taxon>Bacillati</taxon>
        <taxon>Bacillota</taxon>
        <taxon>Bacilli</taxon>
        <taxon>Lactobacillales</taxon>
        <taxon>Lactobacillaceae</taxon>
        <taxon>Levilactobacillus</taxon>
    </lineage>
</organism>